<feature type="transmembrane region" description="Helical" evidence="7">
    <location>
        <begin position="376"/>
        <end position="402"/>
    </location>
</feature>
<sequence length="493" mass="54445">MTPDSSNTITHHPNVYNLQHMDRGGRDSSTHSPMAFTSHSTSVEHHHVGNLHVGEHQQQQDAGIPIARHHSNPEATDVESQVTAGRQSRFPHVSLENDPYGLSLAYKTESDIAQLKANTSRKRDALPSLLSSSSHRQQGQQGQQGQQQQTSGKKGEAGPMVSRRQIQGFYENQNAMIERMLKTVEEHRADAAQEAGDDQMKVRIAVWGSLAANVFLTALQLYAAISSGSLSLFTTMADAIFDPLSNVTLILSNRAIARVDPRRFPAGKARLETVGNIVFCFLMTAVSLIIIAFAAQELAESDEAKDFHLPSVIAVCVAFGTKLALFLYCWAIKDRYSHVNILWQDHRNDLFINGFGVLTSVGGAKLVWWIDPMGAILLSVLISAIWLRTAFGEFLLLVGVAAPVENQQLITYVCLTHSDAILGIDTVRVYHSGPRLIAEVDIVMDPEGSLIEAHDVAEALQFKLESLPDIERAYVHIDYETTHKPEHAFKKDM</sequence>
<feature type="compositionally biased region" description="Low complexity" evidence="6">
    <location>
        <begin position="137"/>
        <end position="149"/>
    </location>
</feature>
<dbReference type="SUPFAM" id="SSF161111">
    <property type="entry name" value="Cation efflux protein transmembrane domain-like"/>
    <property type="match status" value="1"/>
</dbReference>
<feature type="transmembrane region" description="Helical" evidence="7">
    <location>
        <begin position="231"/>
        <end position="252"/>
    </location>
</feature>
<keyword evidence="5 7" id="KW-0472">Membrane</keyword>
<keyword evidence="3 7" id="KW-0812">Transmembrane</keyword>
<dbReference type="RefSeq" id="XP_035320449.1">
    <property type="nucleotide sequence ID" value="XM_035463618.1"/>
</dbReference>
<evidence type="ECO:0000256" key="2">
    <source>
        <dbReference type="ARBA" id="ARBA00022448"/>
    </source>
</evidence>
<dbReference type="InterPro" id="IPR027470">
    <property type="entry name" value="Cation_efflux_CTD"/>
</dbReference>
<feature type="compositionally biased region" description="Polar residues" evidence="6">
    <location>
        <begin position="1"/>
        <end position="11"/>
    </location>
</feature>
<name>A0A9P4YSN5_9HYPO</name>
<organism evidence="10 11">
    <name type="scientific">Geosmithia morbida</name>
    <dbReference type="NCBI Taxonomy" id="1094350"/>
    <lineage>
        <taxon>Eukaryota</taxon>
        <taxon>Fungi</taxon>
        <taxon>Dikarya</taxon>
        <taxon>Ascomycota</taxon>
        <taxon>Pezizomycotina</taxon>
        <taxon>Sordariomycetes</taxon>
        <taxon>Hypocreomycetidae</taxon>
        <taxon>Hypocreales</taxon>
        <taxon>Bionectriaceae</taxon>
        <taxon>Geosmithia</taxon>
    </lineage>
</organism>
<evidence type="ECO:0000256" key="3">
    <source>
        <dbReference type="ARBA" id="ARBA00022692"/>
    </source>
</evidence>
<proteinExistence type="predicted"/>
<dbReference type="GO" id="GO:0008324">
    <property type="term" value="F:monoatomic cation transmembrane transporter activity"/>
    <property type="evidence" value="ECO:0007669"/>
    <property type="project" value="InterPro"/>
</dbReference>
<dbReference type="InterPro" id="IPR036837">
    <property type="entry name" value="Cation_efflux_CTD_sf"/>
</dbReference>
<dbReference type="InterPro" id="IPR050291">
    <property type="entry name" value="CDF_Transporter"/>
</dbReference>
<dbReference type="FunFam" id="1.20.1510.10:FF:000005">
    <property type="entry name" value="Putative Cation diffusion facilitator 1"/>
    <property type="match status" value="1"/>
</dbReference>
<comment type="subcellular location">
    <subcellularLocation>
        <location evidence="1">Membrane</location>
        <topology evidence="1">Multi-pass membrane protein</topology>
    </subcellularLocation>
</comment>
<evidence type="ECO:0000259" key="8">
    <source>
        <dbReference type="Pfam" id="PF01545"/>
    </source>
</evidence>
<evidence type="ECO:0000256" key="4">
    <source>
        <dbReference type="ARBA" id="ARBA00022989"/>
    </source>
</evidence>
<dbReference type="InterPro" id="IPR058533">
    <property type="entry name" value="Cation_efflux_TM"/>
</dbReference>
<dbReference type="Gene3D" id="3.30.70.1350">
    <property type="entry name" value="Cation efflux protein, cytoplasmic domain"/>
    <property type="match status" value="1"/>
</dbReference>
<comment type="caution">
    <text evidence="10">The sequence shown here is derived from an EMBL/GenBank/DDBJ whole genome shotgun (WGS) entry which is preliminary data.</text>
</comment>
<feature type="region of interest" description="Disordered" evidence="6">
    <location>
        <begin position="1"/>
        <end position="32"/>
    </location>
</feature>
<evidence type="ECO:0000256" key="5">
    <source>
        <dbReference type="ARBA" id="ARBA00023136"/>
    </source>
</evidence>
<dbReference type="FunFam" id="3.30.70.1350:FF:000003">
    <property type="entry name" value="Cation diffusion facilitator 1"/>
    <property type="match status" value="1"/>
</dbReference>
<feature type="region of interest" description="Disordered" evidence="6">
    <location>
        <begin position="119"/>
        <end position="160"/>
    </location>
</feature>
<dbReference type="GO" id="GO:0098771">
    <property type="term" value="P:inorganic ion homeostasis"/>
    <property type="evidence" value="ECO:0007669"/>
    <property type="project" value="UniProtKB-ARBA"/>
</dbReference>
<dbReference type="Gene3D" id="1.20.1510.10">
    <property type="entry name" value="Cation efflux protein transmembrane domain"/>
    <property type="match status" value="1"/>
</dbReference>
<dbReference type="NCBIfam" id="TIGR01297">
    <property type="entry name" value="CDF"/>
    <property type="match status" value="1"/>
</dbReference>
<feature type="region of interest" description="Disordered" evidence="6">
    <location>
        <begin position="74"/>
        <end position="97"/>
    </location>
</feature>
<feature type="compositionally biased region" description="Basic and acidic residues" evidence="6">
    <location>
        <begin position="20"/>
        <end position="29"/>
    </location>
</feature>
<accession>A0A9P4YSN5</accession>
<dbReference type="Proteomes" id="UP000749293">
    <property type="component" value="Unassembled WGS sequence"/>
</dbReference>
<protein>
    <submittedName>
        <fullName evidence="10">Divalent metal cation (Fe/Co/Zn/Cd) transporter</fullName>
    </submittedName>
</protein>
<evidence type="ECO:0000256" key="7">
    <source>
        <dbReference type="SAM" id="Phobius"/>
    </source>
</evidence>
<keyword evidence="4 7" id="KW-1133">Transmembrane helix</keyword>
<dbReference type="AlphaFoldDB" id="A0A9P4YSN5"/>
<evidence type="ECO:0000256" key="6">
    <source>
        <dbReference type="SAM" id="MobiDB-lite"/>
    </source>
</evidence>
<dbReference type="InterPro" id="IPR002524">
    <property type="entry name" value="Cation_efflux"/>
</dbReference>
<dbReference type="OrthoDB" id="78296at2759"/>
<keyword evidence="11" id="KW-1185">Reference proteome</keyword>
<gene>
    <name evidence="10" type="ORF">GMORB2_1636</name>
</gene>
<evidence type="ECO:0000259" key="9">
    <source>
        <dbReference type="Pfam" id="PF16916"/>
    </source>
</evidence>
<feature type="transmembrane region" description="Helical" evidence="7">
    <location>
        <begin position="307"/>
        <end position="330"/>
    </location>
</feature>
<evidence type="ECO:0000313" key="10">
    <source>
        <dbReference type="EMBL" id="KAF4121797.1"/>
    </source>
</evidence>
<evidence type="ECO:0000313" key="11">
    <source>
        <dbReference type="Proteomes" id="UP000749293"/>
    </source>
</evidence>
<dbReference type="GO" id="GO:0030003">
    <property type="term" value="P:intracellular monoatomic cation homeostasis"/>
    <property type="evidence" value="ECO:0007669"/>
    <property type="project" value="UniProtKB-ARBA"/>
</dbReference>
<reference evidence="10" key="1">
    <citation type="submission" date="2020-03" db="EMBL/GenBank/DDBJ databases">
        <title>Site-based positive gene gene selection in Geosmithia morbida across the United States reveals a broad range of putative effectors and factors for local host and environmental adapation.</title>
        <authorList>
            <person name="Onufrak A."/>
            <person name="Murdoch R.W."/>
            <person name="Gazis R."/>
            <person name="Huff M."/>
            <person name="Staton M."/>
            <person name="Klingeman W."/>
            <person name="Hadziabdic D."/>
        </authorList>
    </citation>
    <scope>NUCLEOTIDE SEQUENCE</scope>
    <source>
        <strain evidence="10">1262</strain>
    </source>
</reference>
<feature type="domain" description="Cation efflux protein transmembrane" evidence="8">
    <location>
        <begin position="209"/>
        <end position="396"/>
    </location>
</feature>
<dbReference type="Pfam" id="PF01545">
    <property type="entry name" value="Cation_efflux"/>
    <property type="match status" value="1"/>
</dbReference>
<feature type="transmembrane region" description="Helical" evidence="7">
    <location>
        <begin position="273"/>
        <end position="295"/>
    </location>
</feature>
<dbReference type="Pfam" id="PF16916">
    <property type="entry name" value="ZT_dimer"/>
    <property type="match status" value="1"/>
</dbReference>
<dbReference type="GeneID" id="55967866"/>
<dbReference type="SUPFAM" id="SSF160240">
    <property type="entry name" value="Cation efflux protein cytoplasmic domain-like"/>
    <property type="match status" value="1"/>
</dbReference>
<keyword evidence="2" id="KW-0813">Transport</keyword>
<feature type="domain" description="Cation efflux protein cytoplasmic" evidence="9">
    <location>
        <begin position="406"/>
        <end position="478"/>
    </location>
</feature>
<dbReference type="PANTHER" id="PTHR43840">
    <property type="entry name" value="MITOCHONDRIAL METAL TRANSPORTER 1-RELATED"/>
    <property type="match status" value="1"/>
</dbReference>
<dbReference type="InterPro" id="IPR027469">
    <property type="entry name" value="Cation_efflux_TMD_sf"/>
</dbReference>
<evidence type="ECO:0000256" key="1">
    <source>
        <dbReference type="ARBA" id="ARBA00004141"/>
    </source>
</evidence>
<dbReference type="GO" id="GO:0016020">
    <property type="term" value="C:membrane"/>
    <property type="evidence" value="ECO:0007669"/>
    <property type="project" value="UniProtKB-SubCell"/>
</dbReference>
<feature type="transmembrane region" description="Helical" evidence="7">
    <location>
        <begin position="350"/>
        <end position="370"/>
    </location>
</feature>
<dbReference type="EMBL" id="JAANYQ010000011">
    <property type="protein sequence ID" value="KAF4121797.1"/>
    <property type="molecule type" value="Genomic_DNA"/>
</dbReference>
<dbReference type="PANTHER" id="PTHR43840:SF12">
    <property type="entry name" value="CATION DIFFUSION FACILITATOR 1 (AFU_ORTHOLOGUE AFUA_1G14440)"/>
    <property type="match status" value="1"/>
</dbReference>
<feature type="transmembrane region" description="Helical" evidence="7">
    <location>
        <begin position="204"/>
        <end position="225"/>
    </location>
</feature>